<evidence type="ECO:0000256" key="6">
    <source>
        <dbReference type="ARBA" id="ARBA00023027"/>
    </source>
</evidence>
<reference evidence="11" key="1">
    <citation type="submission" date="2017-07" db="EMBL/GenBank/DDBJ databases">
        <title>Novel pathways for hydrocarbon cycling and metabolic interdependencies in hydrothermal sediment communities.</title>
        <authorList>
            <person name="Dombrowski N."/>
            <person name="Seitz K."/>
            <person name="Teske A."/>
            <person name="Baker B."/>
        </authorList>
    </citation>
    <scope>NUCLEOTIDE SEQUENCE [LARGE SCALE GENOMIC DNA]</scope>
</reference>
<evidence type="ECO:0008006" key="12">
    <source>
        <dbReference type="Google" id="ProtNLM"/>
    </source>
</evidence>
<dbReference type="GO" id="GO:0005829">
    <property type="term" value="C:cytosol"/>
    <property type="evidence" value="ECO:0007669"/>
    <property type="project" value="TreeGrafter"/>
</dbReference>
<evidence type="ECO:0000313" key="10">
    <source>
        <dbReference type="EMBL" id="OYV03359.1"/>
    </source>
</evidence>
<evidence type="ECO:0000256" key="4">
    <source>
        <dbReference type="ARBA" id="ARBA00022857"/>
    </source>
</evidence>
<dbReference type="Proteomes" id="UP000216312">
    <property type="component" value="Unassembled WGS sequence"/>
</dbReference>
<keyword evidence="4" id="KW-0521">NADP</keyword>
<keyword evidence="5" id="KW-0560">Oxidoreductase</keyword>
<protein>
    <recommendedName>
        <fullName evidence="12">Sn-glycerol-1-phosphate dehydrogenase</fullName>
    </recommendedName>
</protein>
<accession>A0A257LV48</accession>
<organism evidence="10 11">
    <name type="scientific">candidate division WOR-3 bacterium 4484_18</name>
    <dbReference type="NCBI Taxonomy" id="2020626"/>
    <lineage>
        <taxon>Bacteria</taxon>
        <taxon>Bacteria division WOR-3</taxon>
    </lineage>
</organism>
<dbReference type="Gene3D" id="1.20.1090.10">
    <property type="entry name" value="Dehydroquinate synthase-like - alpha domain"/>
    <property type="match status" value="1"/>
</dbReference>
<dbReference type="GO" id="GO:0008654">
    <property type="term" value="P:phospholipid biosynthetic process"/>
    <property type="evidence" value="ECO:0007669"/>
    <property type="project" value="UniProtKB-KW"/>
</dbReference>
<dbReference type="InterPro" id="IPR016205">
    <property type="entry name" value="Glycerol_DH"/>
</dbReference>
<comment type="caution">
    <text evidence="10">The sequence shown here is derived from an EMBL/GenBank/DDBJ whole genome shotgun (WGS) entry which is preliminary data.</text>
</comment>
<keyword evidence="8" id="KW-0594">Phospholipid biosynthesis</keyword>
<dbReference type="GO" id="GO:0016614">
    <property type="term" value="F:oxidoreductase activity, acting on CH-OH group of donors"/>
    <property type="evidence" value="ECO:0007669"/>
    <property type="project" value="InterPro"/>
</dbReference>
<evidence type="ECO:0000313" key="11">
    <source>
        <dbReference type="Proteomes" id="UP000216312"/>
    </source>
</evidence>
<evidence type="ECO:0000256" key="3">
    <source>
        <dbReference type="ARBA" id="ARBA00022723"/>
    </source>
</evidence>
<evidence type="ECO:0000256" key="7">
    <source>
        <dbReference type="ARBA" id="ARBA00023098"/>
    </source>
</evidence>
<dbReference type="PANTHER" id="PTHR43616">
    <property type="entry name" value="GLYCEROL DEHYDROGENASE"/>
    <property type="match status" value="1"/>
</dbReference>
<gene>
    <name evidence="10" type="ORF">CGW93_01325</name>
</gene>
<keyword evidence="6" id="KW-0520">NAD</keyword>
<dbReference type="InterPro" id="IPR032837">
    <property type="entry name" value="G1PDH"/>
</dbReference>
<dbReference type="PANTHER" id="PTHR43616:SF5">
    <property type="entry name" value="GLYCEROL DEHYDROGENASE 1"/>
    <property type="match status" value="1"/>
</dbReference>
<name>A0A257LV48_UNCW3</name>
<keyword evidence="9" id="KW-1208">Phospholipid metabolism</keyword>
<dbReference type="SUPFAM" id="SSF56796">
    <property type="entry name" value="Dehydroquinate synthase-like"/>
    <property type="match status" value="1"/>
</dbReference>
<keyword evidence="2" id="KW-0444">Lipid biosynthesis</keyword>
<dbReference type="AlphaFoldDB" id="A0A257LV48"/>
<evidence type="ECO:0000256" key="8">
    <source>
        <dbReference type="ARBA" id="ARBA00023209"/>
    </source>
</evidence>
<keyword evidence="1" id="KW-0963">Cytoplasm</keyword>
<sequence length="450" mass="50704">MWEMRIHDKIDIYSLLDRKFNCPFCEKEHYIPIKLIFIGKDAISRIPYLISTLVRGKRILILSDEITYRVAGNKCEEVLREDYQVTPLILYPKGTKRVYADEKYLPEILAKAKNKDAILTVGAGTITDLGKYVADSLKIPVICFPTAPSMNAYTSGVAALLMGRLKVTLPVQPTRAVITDITIISQAPLDLIKAGFADSLAKAFANADWRISSLLTGEAFCLLPFKIATEAENKYIDKGDELVQRDERVISSLMEGLNLGGISMIIAGKSSPASGGEHLISHFLDMYAHFKGAEIFAYHGLQVGIGVIISSLIYEKLKVLSSREVRHLLSHRKIDYDKEMKFFGEHVPIVSKEFTKKLPVIKRLPELLPSLWDRIKEEAFSLVYTHQQIVEFLSKAECPLRFDDIGVNEELAYHAITKARYIRGRFTILDIADEMGILDEIVDKLHKGEI</sequence>
<dbReference type="Gene3D" id="3.40.50.1970">
    <property type="match status" value="1"/>
</dbReference>
<evidence type="ECO:0000256" key="5">
    <source>
        <dbReference type="ARBA" id="ARBA00023002"/>
    </source>
</evidence>
<dbReference type="Pfam" id="PF13685">
    <property type="entry name" value="Fe-ADH_2"/>
    <property type="match status" value="1"/>
</dbReference>
<evidence type="ECO:0000256" key="2">
    <source>
        <dbReference type="ARBA" id="ARBA00022516"/>
    </source>
</evidence>
<dbReference type="EMBL" id="NMUJ01000008">
    <property type="protein sequence ID" value="OYV03359.1"/>
    <property type="molecule type" value="Genomic_DNA"/>
</dbReference>
<keyword evidence="3" id="KW-0479">Metal-binding</keyword>
<proteinExistence type="predicted"/>
<dbReference type="CDD" id="cd08175">
    <property type="entry name" value="G1PDH"/>
    <property type="match status" value="1"/>
</dbReference>
<keyword evidence="7" id="KW-0443">Lipid metabolism</keyword>
<dbReference type="GO" id="GO:0046872">
    <property type="term" value="F:metal ion binding"/>
    <property type="evidence" value="ECO:0007669"/>
    <property type="project" value="UniProtKB-KW"/>
</dbReference>
<evidence type="ECO:0000256" key="9">
    <source>
        <dbReference type="ARBA" id="ARBA00023264"/>
    </source>
</evidence>
<evidence type="ECO:0000256" key="1">
    <source>
        <dbReference type="ARBA" id="ARBA00022490"/>
    </source>
</evidence>